<gene>
    <name evidence="2" type="ORF">QTO34_000017</name>
</gene>
<reference evidence="2" key="1">
    <citation type="submission" date="2023-06" db="EMBL/GenBank/DDBJ databases">
        <title>Reference genome for the Northern bat (Eptesicus nilssonii), a most northern bat species.</title>
        <authorList>
            <person name="Laine V.N."/>
            <person name="Pulliainen A.T."/>
            <person name="Lilley T.M."/>
        </authorList>
    </citation>
    <scope>NUCLEOTIDE SEQUENCE</scope>
    <source>
        <strain evidence="2">BLF_Eptnil</strain>
        <tissue evidence="2">Kidney</tissue>
    </source>
</reference>
<feature type="compositionally biased region" description="Basic and acidic residues" evidence="1">
    <location>
        <begin position="1"/>
        <end position="15"/>
    </location>
</feature>
<protein>
    <submittedName>
        <fullName evidence="2">Uncharacterized protein</fullName>
    </submittedName>
</protein>
<dbReference type="EMBL" id="JAULJE010000001">
    <property type="protein sequence ID" value="KAK1346164.1"/>
    <property type="molecule type" value="Genomic_DNA"/>
</dbReference>
<feature type="compositionally biased region" description="Basic residues" evidence="1">
    <location>
        <begin position="22"/>
        <end position="31"/>
    </location>
</feature>
<organism evidence="2 3">
    <name type="scientific">Cnephaeus nilssonii</name>
    <name type="common">Northern bat</name>
    <name type="synonym">Eptesicus nilssonii</name>
    <dbReference type="NCBI Taxonomy" id="3371016"/>
    <lineage>
        <taxon>Eukaryota</taxon>
        <taxon>Metazoa</taxon>
        <taxon>Chordata</taxon>
        <taxon>Craniata</taxon>
        <taxon>Vertebrata</taxon>
        <taxon>Euteleostomi</taxon>
        <taxon>Mammalia</taxon>
        <taxon>Eutheria</taxon>
        <taxon>Laurasiatheria</taxon>
        <taxon>Chiroptera</taxon>
        <taxon>Yangochiroptera</taxon>
        <taxon>Vespertilionidae</taxon>
        <taxon>Cnephaeus</taxon>
    </lineage>
</organism>
<feature type="region of interest" description="Disordered" evidence="1">
    <location>
        <begin position="1"/>
        <end position="94"/>
    </location>
</feature>
<dbReference type="Proteomes" id="UP001177744">
    <property type="component" value="Unassembled WGS sequence"/>
</dbReference>
<evidence type="ECO:0000313" key="2">
    <source>
        <dbReference type="EMBL" id="KAK1346164.1"/>
    </source>
</evidence>
<proteinExistence type="predicted"/>
<sequence length="94" mass="10511">MKDRLLWRSDRRRSDGSVPKARSPRKRRPLRSRSMEAAWHGNSGGTRRRPARSQCTKQPRSPRPQEQAAGQGRVQASGAQAPALLRTSAGVVFH</sequence>
<evidence type="ECO:0000313" key="3">
    <source>
        <dbReference type="Proteomes" id="UP001177744"/>
    </source>
</evidence>
<comment type="caution">
    <text evidence="2">The sequence shown here is derived from an EMBL/GenBank/DDBJ whole genome shotgun (WGS) entry which is preliminary data.</text>
</comment>
<name>A0AA40IAM9_CNENI</name>
<accession>A0AA40IAM9</accession>
<evidence type="ECO:0000256" key="1">
    <source>
        <dbReference type="SAM" id="MobiDB-lite"/>
    </source>
</evidence>
<keyword evidence="3" id="KW-1185">Reference proteome</keyword>
<dbReference type="AlphaFoldDB" id="A0AA40IAM9"/>